<dbReference type="InterPro" id="IPR027417">
    <property type="entry name" value="P-loop_NTPase"/>
</dbReference>
<evidence type="ECO:0000256" key="1">
    <source>
        <dbReference type="ARBA" id="ARBA00008675"/>
    </source>
</evidence>
<evidence type="ECO:0000259" key="5">
    <source>
        <dbReference type="PROSITE" id="PS51903"/>
    </source>
</evidence>
<feature type="region of interest" description="Disordered" evidence="4">
    <location>
        <begin position="743"/>
        <end position="774"/>
    </location>
</feature>
<proteinExistence type="inferred from homology"/>
<dbReference type="InterPro" id="IPR036628">
    <property type="entry name" value="Clp_N_dom_sf"/>
</dbReference>
<dbReference type="Gene3D" id="1.10.1780.10">
    <property type="entry name" value="Clp, N-terminal domain"/>
    <property type="match status" value="1"/>
</dbReference>
<dbReference type="InterPro" id="IPR004176">
    <property type="entry name" value="Clp_R_N"/>
</dbReference>
<dbReference type="InterPro" id="IPR058680">
    <property type="entry name" value="NBD_SMAX1-like"/>
</dbReference>
<sequence length="815" mass="90568">MRAGGYTVQQALTAEAASVVKQAVVLAKRRGHAQVTPLHVANTMLAASGGVFRTACLQSHSHPLQCKALELCFNVALNRLPASSPSPMLGGAPHHSQQYPSISNSLVAAFKRAQAHQRRGSIENQQQPLLAVKIELEQLIISILDDPSVSRVMKEAGFLSTQVKSNVEKAVSSESCVQNSPTSNKSKENNLLALSPSPTTNQTWAKSSKPSTSESVGNEDVNSIIENLVNRRRKSIVIVGEYISSLESIVRGVMNRVDKGEVPVSLREVKFISIPLHSFCNLHREVVEQKMGELTCLVKSLVAKGVVLYLGDLKWITDYRVGCWGKERSYYCPVEHMIMEIGRLVWGIGEIGKFWLMGIATFQTYTRCRNGQYSLENVWGLHPFTIPVNSLGLSLISDSDKETEARNQDAENGGRQLLLTDGKLNCCEDCSAEFETEARSLRTNSCNTEPTLSSLPPWLRNESRRLNSNDQDCVSVGKLCHKWNAICSSVHKQPKVFERTLSFSSASPSPSTSCFSFDLQNPSLHQSHFQLSGRGFSSNPSSTPNSASSSDVMDTDYVQKFMEFNAENLNFLCNALEEKVPWQKEIIPEIAGSILQCRSGMLRRKDKMRSDEVKEETWLFFLGLDAHAKEKIARELAKIVFGSYSNFISIPLSQFSYSRADSTDDYRNKRTRDEQNSSYIGRFAQAVSANPHRIFLVEDLDQADYFSQIGIKRAIEKGRITNENSEEVSLCDAIIILSCDSFSPRSRGSSPSTKQKSDGSLQEEKEAGEEEKSPCVSLDLNIGFDDANIEDNQSIDDLGILEIVDRRIVFKIQEV</sequence>
<feature type="compositionally biased region" description="Polar residues" evidence="4">
    <location>
        <begin position="172"/>
        <end position="184"/>
    </location>
</feature>
<organism evidence="6 7">
    <name type="scientific">Abeliophyllum distichum</name>
    <dbReference type="NCBI Taxonomy" id="126358"/>
    <lineage>
        <taxon>Eukaryota</taxon>
        <taxon>Viridiplantae</taxon>
        <taxon>Streptophyta</taxon>
        <taxon>Embryophyta</taxon>
        <taxon>Tracheophyta</taxon>
        <taxon>Spermatophyta</taxon>
        <taxon>Magnoliopsida</taxon>
        <taxon>eudicotyledons</taxon>
        <taxon>Gunneridae</taxon>
        <taxon>Pentapetalae</taxon>
        <taxon>asterids</taxon>
        <taxon>lamiids</taxon>
        <taxon>Lamiales</taxon>
        <taxon>Oleaceae</taxon>
        <taxon>Forsythieae</taxon>
        <taxon>Abeliophyllum</taxon>
    </lineage>
</organism>
<comment type="similarity">
    <text evidence="1">Belongs to the ClpA/ClpB family.</text>
</comment>
<feature type="compositionally biased region" description="Polar residues" evidence="4">
    <location>
        <begin position="196"/>
        <end position="218"/>
    </location>
</feature>
<dbReference type="PROSITE" id="PS51903">
    <property type="entry name" value="CLP_R"/>
    <property type="match status" value="1"/>
</dbReference>
<evidence type="ECO:0000313" key="7">
    <source>
        <dbReference type="Proteomes" id="UP001604336"/>
    </source>
</evidence>
<keyword evidence="6" id="KW-0378">Hydrolase</keyword>
<feature type="compositionally biased region" description="Basic and acidic residues" evidence="4">
    <location>
        <begin position="762"/>
        <end position="773"/>
    </location>
</feature>
<dbReference type="SUPFAM" id="SSF81923">
    <property type="entry name" value="Double Clp-N motif"/>
    <property type="match status" value="1"/>
</dbReference>
<dbReference type="InterPro" id="IPR051650">
    <property type="entry name" value="SL_signaling_regulator"/>
</dbReference>
<dbReference type="SUPFAM" id="SSF52540">
    <property type="entry name" value="P-loop containing nucleoside triphosphate hydrolases"/>
    <property type="match status" value="1"/>
</dbReference>
<evidence type="ECO:0000313" key="6">
    <source>
        <dbReference type="EMBL" id="KAL2481740.1"/>
    </source>
</evidence>
<feature type="region of interest" description="Disordered" evidence="4">
    <location>
        <begin position="172"/>
        <end position="218"/>
    </location>
</feature>
<feature type="compositionally biased region" description="Low complexity" evidence="4">
    <location>
        <begin position="743"/>
        <end position="752"/>
    </location>
</feature>
<dbReference type="PANTHER" id="PTHR43572">
    <property type="entry name" value="CHAPERONE PROTEIN CLPD, CHLOROPLASTIC"/>
    <property type="match status" value="1"/>
</dbReference>
<dbReference type="GO" id="GO:0016787">
    <property type="term" value="F:hydrolase activity"/>
    <property type="evidence" value="ECO:0007669"/>
    <property type="project" value="UniProtKB-KW"/>
</dbReference>
<dbReference type="Pfam" id="PF23569">
    <property type="entry name" value="NBD_SMAX1"/>
    <property type="match status" value="1"/>
</dbReference>
<feature type="domain" description="Clp R" evidence="5">
    <location>
        <begin position="8"/>
        <end position="174"/>
    </location>
</feature>
<keyword evidence="7" id="KW-1185">Reference proteome</keyword>
<evidence type="ECO:0000256" key="2">
    <source>
        <dbReference type="ARBA" id="ARBA00022737"/>
    </source>
</evidence>
<reference evidence="7" key="1">
    <citation type="submission" date="2024-07" db="EMBL/GenBank/DDBJ databases">
        <title>Two chromosome-level genome assemblies of Korean endemic species Abeliophyllum distichum and Forsythia ovata (Oleaceae).</title>
        <authorList>
            <person name="Jang H."/>
        </authorList>
    </citation>
    <scope>NUCLEOTIDE SEQUENCE [LARGE SCALE GENOMIC DNA]</scope>
</reference>
<keyword evidence="2 3" id="KW-0677">Repeat</keyword>
<gene>
    <name evidence="6" type="ORF">Adt_34706</name>
</gene>
<dbReference type="Proteomes" id="UP001604336">
    <property type="component" value="Unassembled WGS sequence"/>
</dbReference>
<evidence type="ECO:0000256" key="4">
    <source>
        <dbReference type="SAM" id="MobiDB-lite"/>
    </source>
</evidence>
<name>A0ABD1QZV7_9LAMI</name>
<dbReference type="PANTHER" id="PTHR43572:SF31">
    <property type="entry name" value="PROTEIN SMAX1-LIKE 3"/>
    <property type="match status" value="1"/>
</dbReference>
<dbReference type="Gene3D" id="3.40.50.300">
    <property type="entry name" value="P-loop containing nucleotide triphosphate hydrolases"/>
    <property type="match status" value="2"/>
</dbReference>
<accession>A0ABD1QZV7</accession>
<dbReference type="AlphaFoldDB" id="A0ABD1QZV7"/>
<evidence type="ECO:0000256" key="3">
    <source>
        <dbReference type="PROSITE-ProRule" id="PRU01251"/>
    </source>
</evidence>
<dbReference type="EMBL" id="JBFOLK010000010">
    <property type="protein sequence ID" value="KAL2481740.1"/>
    <property type="molecule type" value="Genomic_DNA"/>
</dbReference>
<protein>
    <submittedName>
        <fullName evidence="6">Double Clp-N motif-containing P-loop nucleoside triphosphate hydrolase superfamily protein</fullName>
    </submittedName>
</protein>
<comment type="caution">
    <text evidence="6">The sequence shown here is derived from an EMBL/GenBank/DDBJ whole genome shotgun (WGS) entry which is preliminary data.</text>
</comment>